<dbReference type="FunFam" id="3.40.140.10:FF:000085">
    <property type="entry name" value="Mov34/MPN/PAD-1 family protein"/>
    <property type="match status" value="1"/>
</dbReference>
<dbReference type="AlphaFoldDB" id="A0A947GLU8"/>
<gene>
    <name evidence="7" type="ORF">IXB50_06655</name>
</gene>
<evidence type="ECO:0000256" key="1">
    <source>
        <dbReference type="ARBA" id="ARBA00022670"/>
    </source>
</evidence>
<evidence type="ECO:0000256" key="5">
    <source>
        <dbReference type="ARBA" id="ARBA00023049"/>
    </source>
</evidence>
<keyword evidence="3" id="KW-0378">Hydrolase</keyword>
<dbReference type="GO" id="GO:0008270">
    <property type="term" value="F:zinc ion binding"/>
    <property type="evidence" value="ECO:0007669"/>
    <property type="project" value="TreeGrafter"/>
</dbReference>
<dbReference type="SMART" id="SM00232">
    <property type="entry name" value="JAB_MPN"/>
    <property type="match status" value="1"/>
</dbReference>
<dbReference type="Pfam" id="PF14464">
    <property type="entry name" value="Prok-JAB"/>
    <property type="match status" value="1"/>
</dbReference>
<dbReference type="PANTHER" id="PTHR34858:SF1">
    <property type="entry name" value="CYSO-CYSTEINE PEPTIDASE"/>
    <property type="match status" value="1"/>
</dbReference>
<keyword evidence="5" id="KW-0482">Metalloprotease</keyword>
<accession>A0A947GLU8</accession>
<organism evidence="7 8">
    <name type="scientific">Leptothoe spongobia TAU-MAC 1115</name>
    <dbReference type="NCBI Taxonomy" id="1967444"/>
    <lineage>
        <taxon>Bacteria</taxon>
        <taxon>Bacillati</taxon>
        <taxon>Cyanobacteriota</taxon>
        <taxon>Cyanophyceae</taxon>
        <taxon>Nodosilineales</taxon>
        <taxon>Cymatolegaceae</taxon>
        <taxon>Leptothoe</taxon>
        <taxon>Leptothoe spongobia</taxon>
    </lineage>
</organism>
<dbReference type="CDD" id="cd08070">
    <property type="entry name" value="MPN_like"/>
    <property type="match status" value="1"/>
</dbReference>
<evidence type="ECO:0000313" key="7">
    <source>
        <dbReference type="EMBL" id="MBT9315101.1"/>
    </source>
</evidence>
<dbReference type="GO" id="GO:0008235">
    <property type="term" value="F:metalloexopeptidase activity"/>
    <property type="evidence" value="ECO:0007669"/>
    <property type="project" value="TreeGrafter"/>
</dbReference>
<evidence type="ECO:0000256" key="2">
    <source>
        <dbReference type="ARBA" id="ARBA00022723"/>
    </source>
</evidence>
<evidence type="ECO:0000313" key="8">
    <source>
        <dbReference type="Proteomes" id="UP000717364"/>
    </source>
</evidence>
<dbReference type="InterPro" id="IPR028090">
    <property type="entry name" value="JAB_dom_prok"/>
</dbReference>
<keyword evidence="1" id="KW-0645">Protease</keyword>
<dbReference type="EMBL" id="JADOES010000009">
    <property type="protein sequence ID" value="MBT9315101.1"/>
    <property type="molecule type" value="Genomic_DNA"/>
</dbReference>
<name>A0A947GLU8_9CYAN</name>
<protein>
    <submittedName>
        <fullName evidence="7">M67 family metallopeptidase</fullName>
    </submittedName>
</protein>
<evidence type="ECO:0000259" key="6">
    <source>
        <dbReference type="SMART" id="SM00232"/>
    </source>
</evidence>
<dbReference type="Gene3D" id="3.40.140.10">
    <property type="entry name" value="Cytidine Deaminase, domain 2"/>
    <property type="match status" value="1"/>
</dbReference>
<dbReference type="Proteomes" id="UP000717364">
    <property type="component" value="Unassembled WGS sequence"/>
</dbReference>
<reference evidence="7" key="1">
    <citation type="submission" date="2020-11" db="EMBL/GenBank/DDBJ databases">
        <authorList>
            <person name="Konstantinou D."/>
            <person name="Gkelis S."/>
            <person name="Popin R."/>
            <person name="Fewer D."/>
            <person name="Sivonen K."/>
        </authorList>
    </citation>
    <scope>NUCLEOTIDE SEQUENCE</scope>
    <source>
        <strain evidence="7">TAU-MAC 1115</strain>
    </source>
</reference>
<feature type="domain" description="JAB1/MPN/MOV34 metalloenzyme" evidence="6">
    <location>
        <begin position="2"/>
        <end position="155"/>
    </location>
</feature>
<dbReference type="RefSeq" id="WP_215608168.1">
    <property type="nucleotide sequence ID" value="NZ_JADOES010000009.1"/>
</dbReference>
<dbReference type="GO" id="GO:0006508">
    <property type="term" value="P:proteolysis"/>
    <property type="evidence" value="ECO:0007669"/>
    <property type="project" value="UniProtKB-KW"/>
</dbReference>
<keyword evidence="2" id="KW-0479">Metal-binding</keyword>
<keyword evidence="8" id="KW-1185">Reference proteome</keyword>
<keyword evidence="4" id="KW-0862">Zinc</keyword>
<dbReference type="PANTHER" id="PTHR34858">
    <property type="entry name" value="CYSO-CYSTEINE PEPTIDASE"/>
    <property type="match status" value="1"/>
</dbReference>
<dbReference type="InterPro" id="IPR000555">
    <property type="entry name" value="JAMM/MPN+_dom"/>
</dbReference>
<dbReference type="SUPFAM" id="SSF102712">
    <property type="entry name" value="JAB1/MPN domain"/>
    <property type="match status" value="1"/>
</dbReference>
<evidence type="ECO:0000256" key="4">
    <source>
        <dbReference type="ARBA" id="ARBA00022833"/>
    </source>
</evidence>
<comment type="caution">
    <text evidence="7">The sequence shown here is derived from an EMBL/GenBank/DDBJ whole genome shotgun (WGS) entry which is preliminary data.</text>
</comment>
<sequence length="172" mass="19007">MALTLTQTHIDRMQAHAAQAYPHEGCGLLVGTFDAVTDEKALVDVVLLDNAWATDVAVNLAERGHEGSDTMTKARRYWIDPKDLFEAQRQARINGLSIIGVYHSHPDAKAVPSNCDRDLAWPSYAYIIVSVRNGTAVDLQNWQLDGSHQFQPEPMKIVPASAARDRMPLLSS</sequence>
<proteinExistence type="predicted"/>
<dbReference type="InterPro" id="IPR051929">
    <property type="entry name" value="VirAsm_ModProt"/>
</dbReference>
<evidence type="ECO:0000256" key="3">
    <source>
        <dbReference type="ARBA" id="ARBA00022801"/>
    </source>
</evidence>
<reference evidence="7" key="2">
    <citation type="journal article" date="2021" name="Mar. Drugs">
        <title>Genome Reduction and Secondary Metabolism of the Marine Sponge-Associated Cyanobacterium Leptothoe.</title>
        <authorList>
            <person name="Konstantinou D."/>
            <person name="Popin R.V."/>
            <person name="Fewer D.P."/>
            <person name="Sivonen K."/>
            <person name="Gkelis S."/>
        </authorList>
    </citation>
    <scope>NUCLEOTIDE SEQUENCE</scope>
    <source>
        <strain evidence="7">TAU-MAC 1115</strain>
    </source>
</reference>